<gene>
    <name evidence="2" type="ORF">C1645_598715</name>
</gene>
<dbReference type="PROSITE" id="PS50011">
    <property type="entry name" value="PROTEIN_KINASE_DOM"/>
    <property type="match status" value="1"/>
</dbReference>
<dbReference type="Proteomes" id="UP000265703">
    <property type="component" value="Unassembled WGS sequence"/>
</dbReference>
<keyword evidence="2" id="KW-0418">Kinase</keyword>
<dbReference type="GO" id="GO:0005737">
    <property type="term" value="C:cytoplasm"/>
    <property type="evidence" value="ECO:0007669"/>
    <property type="project" value="TreeGrafter"/>
</dbReference>
<dbReference type="InterPro" id="IPR001245">
    <property type="entry name" value="Ser-Thr/Tyr_kinase_cat_dom"/>
</dbReference>
<dbReference type="EMBL" id="QKYT01000094">
    <property type="protein sequence ID" value="RIA93932.1"/>
    <property type="molecule type" value="Genomic_DNA"/>
</dbReference>
<keyword evidence="2" id="KW-0808">Transferase</keyword>
<dbReference type="OrthoDB" id="1668230at2759"/>
<proteinExistence type="predicted"/>
<dbReference type="SUPFAM" id="SSF56112">
    <property type="entry name" value="Protein kinase-like (PK-like)"/>
    <property type="match status" value="1"/>
</dbReference>
<dbReference type="Gene3D" id="1.10.510.10">
    <property type="entry name" value="Transferase(Phosphotransferase) domain 1"/>
    <property type="match status" value="1"/>
</dbReference>
<dbReference type="GO" id="GO:0007165">
    <property type="term" value="P:signal transduction"/>
    <property type="evidence" value="ECO:0007669"/>
    <property type="project" value="TreeGrafter"/>
</dbReference>
<organism evidence="2 3">
    <name type="scientific">Glomus cerebriforme</name>
    <dbReference type="NCBI Taxonomy" id="658196"/>
    <lineage>
        <taxon>Eukaryota</taxon>
        <taxon>Fungi</taxon>
        <taxon>Fungi incertae sedis</taxon>
        <taxon>Mucoromycota</taxon>
        <taxon>Glomeromycotina</taxon>
        <taxon>Glomeromycetes</taxon>
        <taxon>Glomerales</taxon>
        <taxon>Glomeraceae</taxon>
        <taxon>Glomus</taxon>
    </lineage>
</organism>
<keyword evidence="3" id="KW-1185">Reference proteome</keyword>
<evidence type="ECO:0000259" key="1">
    <source>
        <dbReference type="PROSITE" id="PS50011"/>
    </source>
</evidence>
<evidence type="ECO:0000313" key="2">
    <source>
        <dbReference type="EMBL" id="RIA93932.1"/>
    </source>
</evidence>
<protein>
    <submittedName>
        <fullName evidence="2">Kinase-like domain-containing protein</fullName>
    </submittedName>
</protein>
<sequence length="497" mass="58177">MEVCPFIAYIISLFSFLFKKKSNDTIIRKEFVSKTYFELIYNSELRSTNYNETIEIFNKLLSENTELTQPEIKLCKDRVSRNIEREKELFKRDKPFKCRYCKLTRYSMRYCENCIIQYLKSLLGTWKSGSDVIDEFIRECQSKSALPLHIMEWIPFDQFEDIKYLSHGGFAKLYTATWKRGAILDWNEKKQKFVYQGSQKVVLKSLNNSNQPTKVFFDEAKALVNVRSGDIVNAYGVTKFPEDGNYAIVMNFFGDGSLRDYLKKNYETLNLKDKVFAIWRICFALSDIHAQDLIHCDLHSGNILLYTNRCLISDLGLCGPMDDKHVNEVYGIVPYMAPEIFLTGKYSKATDIYSFGTLMWEIFAGNSPFSDIPHDLTLISRIISGERPPMLFVIPDEFQILIKRCWDEDPLKRPTIGEILDDIKLQYKQILENEELSIEYDNKKKTYLPSRQTENQVNYSSRIFIANKVDNNHNILEEFDDENVDWDIELTNKTNDI</sequence>
<dbReference type="GO" id="GO:0004672">
    <property type="term" value="F:protein kinase activity"/>
    <property type="evidence" value="ECO:0007669"/>
    <property type="project" value="InterPro"/>
</dbReference>
<dbReference type="Pfam" id="PF07714">
    <property type="entry name" value="PK_Tyr_Ser-Thr"/>
    <property type="match status" value="1"/>
</dbReference>
<dbReference type="PRINTS" id="PR00109">
    <property type="entry name" value="TYRKINASE"/>
</dbReference>
<dbReference type="InterPro" id="IPR011009">
    <property type="entry name" value="Kinase-like_dom_sf"/>
</dbReference>
<dbReference type="InterPro" id="IPR050167">
    <property type="entry name" value="Ser_Thr_protein_kinase"/>
</dbReference>
<dbReference type="PANTHER" id="PTHR23257">
    <property type="entry name" value="SERINE-THREONINE PROTEIN KINASE"/>
    <property type="match status" value="1"/>
</dbReference>
<comment type="caution">
    <text evidence="2">The sequence shown here is derived from an EMBL/GenBank/DDBJ whole genome shotgun (WGS) entry which is preliminary data.</text>
</comment>
<feature type="domain" description="Protein kinase" evidence="1">
    <location>
        <begin position="159"/>
        <end position="425"/>
    </location>
</feature>
<dbReference type="GO" id="GO:0005524">
    <property type="term" value="F:ATP binding"/>
    <property type="evidence" value="ECO:0007669"/>
    <property type="project" value="InterPro"/>
</dbReference>
<name>A0A397T7V4_9GLOM</name>
<dbReference type="PANTHER" id="PTHR23257:SF963">
    <property type="entry name" value="AT08303P"/>
    <property type="match status" value="1"/>
</dbReference>
<reference evidence="2 3" key="1">
    <citation type="submission" date="2018-06" db="EMBL/GenBank/DDBJ databases">
        <title>Comparative genomics reveals the genomic features of Rhizophagus irregularis, R. cerebriforme, R. diaphanum and Gigaspora rosea, and their symbiotic lifestyle signature.</title>
        <authorList>
            <person name="Morin E."/>
            <person name="San Clemente H."/>
            <person name="Chen E.C.H."/>
            <person name="De La Providencia I."/>
            <person name="Hainaut M."/>
            <person name="Kuo A."/>
            <person name="Kohler A."/>
            <person name="Murat C."/>
            <person name="Tang N."/>
            <person name="Roy S."/>
            <person name="Loubradou J."/>
            <person name="Henrissat B."/>
            <person name="Grigoriev I.V."/>
            <person name="Corradi N."/>
            <person name="Roux C."/>
            <person name="Martin F.M."/>
        </authorList>
    </citation>
    <scope>NUCLEOTIDE SEQUENCE [LARGE SCALE GENOMIC DNA]</scope>
    <source>
        <strain evidence="2 3">DAOM 227022</strain>
    </source>
</reference>
<accession>A0A397T7V4</accession>
<dbReference type="InterPro" id="IPR000719">
    <property type="entry name" value="Prot_kinase_dom"/>
</dbReference>
<evidence type="ECO:0000313" key="3">
    <source>
        <dbReference type="Proteomes" id="UP000265703"/>
    </source>
</evidence>
<dbReference type="AlphaFoldDB" id="A0A397T7V4"/>